<dbReference type="Gene3D" id="3.10.20.590">
    <property type="match status" value="1"/>
</dbReference>
<dbReference type="InterPro" id="IPR014729">
    <property type="entry name" value="Rossmann-like_a/b/a_fold"/>
</dbReference>
<evidence type="ECO:0000256" key="7">
    <source>
        <dbReference type="ARBA" id="ARBA00023146"/>
    </source>
</evidence>
<dbReference type="InterPro" id="IPR009008">
    <property type="entry name" value="Val/Leu/Ile-tRNA-synth_edit"/>
</dbReference>
<dbReference type="Gene3D" id="1.10.730.10">
    <property type="entry name" value="Isoleucyl-tRNA Synthetase, Domain 1"/>
    <property type="match status" value="1"/>
</dbReference>
<sequence>MSGERYNPRESEPKWQKIWDERQSFVTANDDPREPYYVLEMFPYPSGRIHMGHVRNYAMGDVVARYHRARGKNVLHPMGWDAFGLPAENAAIERKTHPGTWTYQNIEAMKVQLKSMGLSIDWTREIATCSPDYYRHQQAMFLDMLEAGLVTRKSSKVNWDPVDMTVLANEQVIDGKGWRSGAVVEQRELTQWFFRISDYAEDLLEALDRLKDWPEKVRIMQRNWIGKSEGLRLLFALEPNERTQAGAIEVFTTRPDTIFGASFIALSPDHPLTAELAAGHEELAAFVAEFHRHGTATETLEKAEKKGVFTGLFVNHPVIEGATLPVYVANFVLMDYGTGAIFGCPAHDQRDLDFARKYDLQVVPVVLPPGADPQDFAIGAEAYGEAGTIFNSGFLDGLTIEQAKKTIAEFFGARIVDGRPQGRVEVNYRLRDWGISRQRYWGCPIPVIHCEVCGTVPVPRKDLPVVLPEDVSFDKPGNALDHHPSWKHVACPQCGAPARRETDTMDTFVDSSWYYTRFTAPEAETPTIPAVANRWLPVDQYIGGVEHAILHLLYSRFFTRAMKATGHVDLDEPFKGLFTQGMVTHETYRNERGEWVAPTEVVLETAGDTRSARHAGTGAPIRIGPVEKMSKSKRNVVDPDEIVGSYGADTARWFMLSDSPPERDVQWTEAGVEGAGRFQQRVWRLIADLVDIEKQSPEIVSENADEALALRRTVHRAVEGVGQDIEALRFNRAVAQIYELTNALSHALTPAREAGAGPALRAALAEGAEKLVILISPMMPHLAESCWEALGKEGLVADAPWPAVDPALLVDDEITLPIQINGKRRAQIAVAKGLPAAEVEALVLALEAVQKALDGKTPKKIVVVPDRIVNVVL</sequence>
<feature type="domain" description="Aminoacyl-tRNA synthetase class Ia" evidence="11">
    <location>
        <begin position="430"/>
        <end position="589"/>
    </location>
</feature>
<evidence type="ECO:0000259" key="14">
    <source>
        <dbReference type="Pfam" id="PF13603"/>
    </source>
</evidence>
<dbReference type="InterPro" id="IPR002300">
    <property type="entry name" value="aa-tRNA-synth_Ia"/>
</dbReference>
<dbReference type="EMBL" id="JBHRYD010000001">
    <property type="protein sequence ID" value="MFC3704151.1"/>
    <property type="molecule type" value="Genomic_DNA"/>
</dbReference>
<evidence type="ECO:0000256" key="9">
    <source>
        <dbReference type="HAMAP-Rule" id="MF_00049"/>
    </source>
</evidence>
<dbReference type="SUPFAM" id="SSF47323">
    <property type="entry name" value="Anticodon-binding domain of a subclass of class I aminoacyl-tRNA synthetases"/>
    <property type="match status" value="1"/>
</dbReference>
<dbReference type="Gene3D" id="2.20.28.290">
    <property type="match status" value="1"/>
</dbReference>
<evidence type="ECO:0000256" key="4">
    <source>
        <dbReference type="ARBA" id="ARBA00022741"/>
    </source>
</evidence>
<dbReference type="Pfam" id="PF00133">
    <property type="entry name" value="tRNA-synt_1"/>
    <property type="match status" value="2"/>
</dbReference>
<protein>
    <recommendedName>
        <fullName evidence="9">Leucine--tRNA ligase</fullName>
        <ecNumber evidence="9">6.1.1.4</ecNumber>
    </recommendedName>
    <alternativeName>
        <fullName evidence="9">Leucyl-tRNA synthetase</fullName>
        <shortName evidence="9">LeuRS</shortName>
    </alternativeName>
</protein>
<feature type="binding site" evidence="9">
    <location>
        <position position="631"/>
    </location>
    <ligand>
        <name>ATP</name>
        <dbReference type="ChEBI" id="CHEBI:30616"/>
    </ligand>
</feature>
<feature type="domain" description="Aminoacyl-tRNA synthetase class Ia" evidence="11">
    <location>
        <begin position="627"/>
        <end position="667"/>
    </location>
</feature>
<evidence type="ECO:0000313" key="16">
    <source>
        <dbReference type="Proteomes" id="UP001595613"/>
    </source>
</evidence>
<evidence type="ECO:0000256" key="6">
    <source>
        <dbReference type="ARBA" id="ARBA00022917"/>
    </source>
</evidence>
<dbReference type="Proteomes" id="UP001595613">
    <property type="component" value="Unassembled WGS sequence"/>
</dbReference>
<dbReference type="InterPro" id="IPR009080">
    <property type="entry name" value="tRNAsynth_Ia_anticodon-bd"/>
</dbReference>
<dbReference type="PRINTS" id="PR00985">
    <property type="entry name" value="TRNASYNTHLEU"/>
</dbReference>
<dbReference type="RefSeq" id="WP_380095513.1">
    <property type="nucleotide sequence ID" value="NZ_JBHRYD010000001.1"/>
</dbReference>
<feature type="domain" description="Leucyl-tRNA synthetase editing" evidence="14">
    <location>
        <begin position="222"/>
        <end position="410"/>
    </location>
</feature>
<reference evidence="16" key="1">
    <citation type="journal article" date="2019" name="Int. J. Syst. Evol. Microbiol.">
        <title>The Global Catalogue of Microorganisms (GCM) 10K type strain sequencing project: providing services to taxonomists for standard genome sequencing and annotation.</title>
        <authorList>
            <consortium name="The Broad Institute Genomics Platform"/>
            <consortium name="The Broad Institute Genome Sequencing Center for Infectious Disease"/>
            <person name="Wu L."/>
            <person name="Ma J."/>
        </authorList>
    </citation>
    <scope>NUCLEOTIDE SEQUENCE [LARGE SCALE GENOMIC DNA]</scope>
    <source>
        <strain evidence="16">KCTC 42281</strain>
    </source>
</reference>
<dbReference type="InterPro" id="IPR013155">
    <property type="entry name" value="M/V/L/I-tRNA-synth_anticd-bd"/>
</dbReference>
<dbReference type="CDD" id="cd00812">
    <property type="entry name" value="LeuRS_core"/>
    <property type="match status" value="1"/>
</dbReference>
<keyword evidence="5 9" id="KW-0067">ATP-binding</keyword>
<dbReference type="EC" id="6.1.1.4" evidence="9"/>
<dbReference type="Gene3D" id="3.90.740.10">
    <property type="entry name" value="Valyl/Leucyl/Isoleucyl-tRNA synthetase, editing domain"/>
    <property type="match status" value="1"/>
</dbReference>
<keyword evidence="16" id="KW-1185">Reference proteome</keyword>
<proteinExistence type="inferred from homology"/>
<comment type="caution">
    <text evidence="15">The sequence shown here is derived from an EMBL/GenBank/DDBJ whole genome shotgun (WGS) entry which is preliminary data.</text>
</comment>
<dbReference type="PANTHER" id="PTHR43740">
    <property type="entry name" value="LEUCYL-TRNA SYNTHETASE"/>
    <property type="match status" value="1"/>
</dbReference>
<evidence type="ECO:0000259" key="11">
    <source>
        <dbReference type="Pfam" id="PF00133"/>
    </source>
</evidence>
<dbReference type="InterPro" id="IPR025709">
    <property type="entry name" value="Leu_tRNA-synth_edit"/>
</dbReference>
<gene>
    <name evidence="9 15" type="primary">leuS</name>
    <name evidence="15" type="ORF">ACFOOL_05210</name>
</gene>
<dbReference type="SUPFAM" id="SSF50677">
    <property type="entry name" value="ValRS/IleRS/LeuRS editing domain"/>
    <property type="match status" value="1"/>
</dbReference>
<comment type="catalytic activity">
    <reaction evidence="8 9">
        <text>tRNA(Leu) + L-leucine + ATP = L-leucyl-tRNA(Leu) + AMP + diphosphate</text>
        <dbReference type="Rhea" id="RHEA:11688"/>
        <dbReference type="Rhea" id="RHEA-COMP:9613"/>
        <dbReference type="Rhea" id="RHEA-COMP:9622"/>
        <dbReference type="ChEBI" id="CHEBI:30616"/>
        <dbReference type="ChEBI" id="CHEBI:33019"/>
        <dbReference type="ChEBI" id="CHEBI:57427"/>
        <dbReference type="ChEBI" id="CHEBI:78442"/>
        <dbReference type="ChEBI" id="CHEBI:78494"/>
        <dbReference type="ChEBI" id="CHEBI:456215"/>
        <dbReference type="EC" id="6.1.1.4"/>
    </reaction>
</comment>
<dbReference type="InterPro" id="IPR001412">
    <property type="entry name" value="aa-tRNA-synth_I_CS"/>
</dbReference>
<evidence type="ECO:0000259" key="12">
    <source>
        <dbReference type="Pfam" id="PF08264"/>
    </source>
</evidence>
<comment type="similarity">
    <text evidence="1 9 10">Belongs to the class-I aminoacyl-tRNA synthetase family.</text>
</comment>
<feature type="short sequence motif" description="'KMSKS' region" evidence="9">
    <location>
        <begin position="628"/>
        <end position="632"/>
    </location>
</feature>
<evidence type="ECO:0000256" key="2">
    <source>
        <dbReference type="ARBA" id="ARBA00022490"/>
    </source>
</evidence>
<dbReference type="InterPro" id="IPR002302">
    <property type="entry name" value="Leu-tRNA-ligase"/>
</dbReference>
<dbReference type="PROSITE" id="PS00178">
    <property type="entry name" value="AA_TRNA_LIGASE_I"/>
    <property type="match status" value="1"/>
</dbReference>
<dbReference type="HAMAP" id="MF_00049_B">
    <property type="entry name" value="Leu_tRNA_synth_B"/>
    <property type="match status" value="1"/>
</dbReference>
<keyword evidence="7 9" id="KW-0030">Aminoacyl-tRNA synthetase</keyword>
<dbReference type="Gene3D" id="3.40.50.620">
    <property type="entry name" value="HUPs"/>
    <property type="match status" value="2"/>
</dbReference>
<feature type="domain" description="Methionyl/Valyl/Leucyl/Isoleucyl-tRNA synthetase anticodon-binding" evidence="12">
    <location>
        <begin position="711"/>
        <end position="839"/>
    </location>
</feature>
<keyword evidence="6 9" id="KW-0648">Protein biosynthesis</keyword>
<name>A0ABV7WXZ8_9HYPH</name>
<feature type="domain" description="Methionyl/Leucyl tRNA synthetase" evidence="13">
    <location>
        <begin position="38"/>
        <end position="172"/>
    </location>
</feature>
<dbReference type="InterPro" id="IPR015413">
    <property type="entry name" value="Methionyl/Leucyl_tRNA_Synth"/>
</dbReference>
<dbReference type="NCBIfam" id="TIGR00396">
    <property type="entry name" value="leuS_bact"/>
    <property type="match status" value="1"/>
</dbReference>
<dbReference type="Pfam" id="PF13603">
    <property type="entry name" value="tRNA-synt_1_2"/>
    <property type="match status" value="1"/>
</dbReference>
<keyword evidence="2 9" id="KW-0963">Cytoplasm</keyword>
<accession>A0ABV7WXZ8</accession>
<keyword evidence="3 9" id="KW-0436">Ligase</keyword>
<organism evidence="15 16">
    <name type="scientific">Devosia honganensis</name>
    <dbReference type="NCBI Taxonomy" id="1610527"/>
    <lineage>
        <taxon>Bacteria</taxon>
        <taxon>Pseudomonadati</taxon>
        <taxon>Pseudomonadota</taxon>
        <taxon>Alphaproteobacteria</taxon>
        <taxon>Hyphomicrobiales</taxon>
        <taxon>Devosiaceae</taxon>
        <taxon>Devosia</taxon>
    </lineage>
</organism>
<evidence type="ECO:0000256" key="1">
    <source>
        <dbReference type="ARBA" id="ARBA00005594"/>
    </source>
</evidence>
<evidence type="ECO:0000256" key="3">
    <source>
        <dbReference type="ARBA" id="ARBA00022598"/>
    </source>
</evidence>
<feature type="short sequence motif" description="'HIGH' region" evidence="9">
    <location>
        <begin position="43"/>
        <end position="53"/>
    </location>
</feature>
<dbReference type="CDD" id="cd07958">
    <property type="entry name" value="Anticodon_Ia_Leu_BEm"/>
    <property type="match status" value="1"/>
</dbReference>
<evidence type="ECO:0000313" key="15">
    <source>
        <dbReference type="EMBL" id="MFC3704151.1"/>
    </source>
</evidence>
<evidence type="ECO:0000256" key="10">
    <source>
        <dbReference type="RuleBase" id="RU363035"/>
    </source>
</evidence>
<dbReference type="SUPFAM" id="SSF52374">
    <property type="entry name" value="Nucleotidylyl transferase"/>
    <property type="match status" value="1"/>
</dbReference>
<evidence type="ECO:0000259" key="13">
    <source>
        <dbReference type="Pfam" id="PF09334"/>
    </source>
</evidence>
<evidence type="ECO:0000256" key="8">
    <source>
        <dbReference type="ARBA" id="ARBA00047469"/>
    </source>
</evidence>
<keyword evidence="4 9" id="KW-0547">Nucleotide-binding</keyword>
<dbReference type="PANTHER" id="PTHR43740:SF2">
    <property type="entry name" value="LEUCINE--TRNA LIGASE, MITOCHONDRIAL"/>
    <property type="match status" value="1"/>
</dbReference>
<dbReference type="Pfam" id="PF08264">
    <property type="entry name" value="Anticodon_1"/>
    <property type="match status" value="1"/>
</dbReference>
<evidence type="ECO:0000256" key="5">
    <source>
        <dbReference type="ARBA" id="ARBA00022840"/>
    </source>
</evidence>
<dbReference type="Pfam" id="PF09334">
    <property type="entry name" value="tRNA-synt_1g"/>
    <property type="match status" value="1"/>
</dbReference>
<comment type="subcellular location">
    <subcellularLocation>
        <location evidence="9">Cytoplasm</location>
    </subcellularLocation>
</comment>
<dbReference type="GO" id="GO:0004823">
    <property type="term" value="F:leucine-tRNA ligase activity"/>
    <property type="evidence" value="ECO:0007669"/>
    <property type="project" value="UniProtKB-EC"/>
</dbReference>